<evidence type="ECO:0000313" key="3">
    <source>
        <dbReference type="Proteomes" id="UP000649289"/>
    </source>
</evidence>
<proteinExistence type="predicted"/>
<organism evidence="2 3">
    <name type="scientific">Nocardioides hwasunensis</name>
    <dbReference type="NCBI Taxonomy" id="397258"/>
    <lineage>
        <taxon>Bacteria</taxon>
        <taxon>Bacillati</taxon>
        <taxon>Actinomycetota</taxon>
        <taxon>Actinomycetes</taxon>
        <taxon>Propionibacteriales</taxon>
        <taxon>Nocardioidaceae</taxon>
        <taxon>Nocardioides</taxon>
    </lineage>
</organism>
<evidence type="ECO:0000259" key="1">
    <source>
        <dbReference type="Pfam" id="PF03358"/>
    </source>
</evidence>
<dbReference type="EMBL" id="JACXYY010000001">
    <property type="protein sequence ID" value="MBD3913201.1"/>
    <property type="molecule type" value="Genomic_DNA"/>
</dbReference>
<evidence type="ECO:0000313" key="2">
    <source>
        <dbReference type="EMBL" id="MBD3913201.1"/>
    </source>
</evidence>
<dbReference type="Pfam" id="PF03358">
    <property type="entry name" value="FMN_red"/>
    <property type="match status" value="1"/>
</dbReference>
<dbReference type="InterPro" id="IPR005025">
    <property type="entry name" value="FMN_Rdtase-like_dom"/>
</dbReference>
<dbReference type="PANTHER" id="PTHR30543:SF21">
    <property type="entry name" value="NAD(P)H-DEPENDENT FMN REDUCTASE LOT6"/>
    <property type="match status" value="1"/>
</dbReference>
<dbReference type="PANTHER" id="PTHR30543">
    <property type="entry name" value="CHROMATE REDUCTASE"/>
    <property type="match status" value="1"/>
</dbReference>
<dbReference type="Proteomes" id="UP000649289">
    <property type="component" value="Unassembled WGS sequence"/>
</dbReference>
<dbReference type="InterPro" id="IPR050712">
    <property type="entry name" value="NAD(P)H-dep_reductase"/>
</dbReference>
<protein>
    <submittedName>
        <fullName evidence="2">NAD(P)H-dependent oxidoreductase</fullName>
    </submittedName>
</protein>
<accession>A0ABR8MD97</accession>
<comment type="caution">
    <text evidence="2">The sequence shown here is derived from an EMBL/GenBank/DDBJ whole genome shotgun (WGS) entry which is preliminary data.</text>
</comment>
<reference evidence="2 3" key="1">
    <citation type="submission" date="2020-09" db="EMBL/GenBank/DDBJ databases">
        <title>novel species in genus Nocardioides.</title>
        <authorList>
            <person name="Zhang G."/>
        </authorList>
    </citation>
    <scope>NUCLEOTIDE SEQUENCE [LARGE SCALE GENOMIC DNA]</scope>
    <source>
        <strain evidence="2 3">19197</strain>
    </source>
</reference>
<feature type="domain" description="NADPH-dependent FMN reductase-like" evidence="1">
    <location>
        <begin position="7"/>
        <end position="149"/>
    </location>
</feature>
<dbReference type="Gene3D" id="3.40.50.360">
    <property type="match status" value="1"/>
</dbReference>
<dbReference type="RefSeq" id="WP_191197558.1">
    <property type="nucleotide sequence ID" value="NZ_BAAAPA010000002.1"/>
</dbReference>
<dbReference type="SUPFAM" id="SSF52218">
    <property type="entry name" value="Flavoproteins"/>
    <property type="match status" value="1"/>
</dbReference>
<dbReference type="InterPro" id="IPR029039">
    <property type="entry name" value="Flavoprotein-like_sf"/>
</dbReference>
<name>A0ABR8MD97_9ACTN</name>
<sequence length="184" mass="19221">MTTDKQTRVAVLLGSHRAGSLNRRIAEHLRDHAPAGVTVDVVEGLDTIPFYSEEIDGDTVPAGASALRQAVAGADRVLAVTPEYNGTMPAVLNNAIDWLSRPYGQGAIVGKPFAAIGATPTPYGGKWSHEHARHSATIAGAVVVEGIVVDESAVEGDPLQNEEAIQRFLGALDALVAHEVEAAA</sequence>
<gene>
    <name evidence="2" type="ORF">IEZ25_01120</name>
</gene>
<keyword evidence="3" id="KW-1185">Reference proteome</keyword>